<protein>
    <submittedName>
        <fullName evidence="1">Unannotated protein</fullName>
    </submittedName>
</protein>
<accession>A0A6J6UCI8</accession>
<evidence type="ECO:0000313" key="1">
    <source>
        <dbReference type="EMBL" id="CAB4757286.1"/>
    </source>
</evidence>
<proteinExistence type="predicted"/>
<dbReference type="EMBL" id="CAEZYQ010000020">
    <property type="protein sequence ID" value="CAB4757286.1"/>
    <property type="molecule type" value="Genomic_DNA"/>
</dbReference>
<name>A0A6J6UCI8_9ZZZZ</name>
<organism evidence="1">
    <name type="scientific">freshwater metagenome</name>
    <dbReference type="NCBI Taxonomy" id="449393"/>
    <lineage>
        <taxon>unclassified sequences</taxon>
        <taxon>metagenomes</taxon>
        <taxon>ecological metagenomes</taxon>
    </lineage>
</organism>
<dbReference type="InterPro" id="IPR022074">
    <property type="entry name" value="DUF3626"/>
</dbReference>
<dbReference type="AlphaFoldDB" id="A0A6J6UCI8"/>
<dbReference type="Pfam" id="PF12294">
    <property type="entry name" value="DUF3626"/>
    <property type="match status" value="2"/>
</dbReference>
<sequence length="259" mass="28604">MTLQFHPSWPFGDGLVIESMVRDGVYRSQFETRTSNGGLTARVGGDRWRWESRLFAGRYDDRPDSERPVYGAWNRRIDPYGGAIRFGSAHFRLRPEVTARSTFCFPDSVLEPIDVGGPELLPHLSAMADASGFDDLDDCVEAHVHGGVRFDSDVEALVLDPCHADGPVREAAERLGCRVELHPGFSASPAAIDPDYRGAHIVELVQHLAESLDGVLDPEVVATAARSGLYDPQEVKQVWHCLARFGRRPLGRADLEVLA</sequence>
<gene>
    <name evidence="1" type="ORF">UFOPK2761_02388</name>
</gene>
<reference evidence="1" key="1">
    <citation type="submission" date="2020-05" db="EMBL/GenBank/DDBJ databases">
        <authorList>
            <person name="Chiriac C."/>
            <person name="Salcher M."/>
            <person name="Ghai R."/>
            <person name="Kavagutti S V."/>
        </authorList>
    </citation>
    <scope>NUCLEOTIDE SEQUENCE</scope>
</reference>